<evidence type="ECO:0000313" key="10">
    <source>
        <dbReference type="Proteomes" id="UP000326202"/>
    </source>
</evidence>
<reference evidence="9 10" key="1">
    <citation type="submission" date="2019-08" db="EMBL/GenBank/DDBJ databases">
        <title>Hyperibacter terrae gen. nov., sp. nov. and Hyperibacter viscosus sp. nov., two new members in the family Rhodospirillaceae isolated from the rhizosphere of Hypericum perforatum.</title>
        <authorList>
            <person name="Noviana Z."/>
        </authorList>
    </citation>
    <scope>NUCLEOTIDE SEQUENCE [LARGE SCALE GENOMIC DNA]</scope>
    <source>
        <strain evidence="9 10">R5913</strain>
    </source>
</reference>
<dbReference type="PANTHER" id="PTHR34701">
    <property type="entry name" value="TRANSCRIPTIONAL REGULATOR MRAZ"/>
    <property type="match status" value="1"/>
</dbReference>
<dbReference type="KEGG" id="htq:FRZ44_11350"/>
<dbReference type="GO" id="GO:0009295">
    <property type="term" value="C:nucleoid"/>
    <property type="evidence" value="ECO:0007669"/>
    <property type="project" value="UniProtKB-SubCell"/>
</dbReference>
<dbReference type="Proteomes" id="UP000326202">
    <property type="component" value="Chromosome"/>
</dbReference>
<dbReference type="Pfam" id="PF02381">
    <property type="entry name" value="MraZ"/>
    <property type="match status" value="1"/>
</dbReference>
<dbReference type="PROSITE" id="PS51740">
    <property type="entry name" value="SPOVT_ABRB"/>
    <property type="match status" value="2"/>
</dbReference>
<keyword evidence="3" id="KW-0677">Repeat</keyword>
<dbReference type="GO" id="GO:2000143">
    <property type="term" value="P:negative regulation of DNA-templated transcription initiation"/>
    <property type="evidence" value="ECO:0007669"/>
    <property type="project" value="TreeGrafter"/>
</dbReference>
<gene>
    <name evidence="7 9" type="primary">mraZ</name>
    <name evidence="9" type="ORF">FRZ44_11350</name>
</gene>
<evidence type="ECO:0000256" key="1">
    <source>
        <dbReference type="ARBA" id="ARBA00013860"/>
    </source>
</evidence>
<evidence type="ECO:0000256" key="3">
    <source>
        <dbReference type="ARBA" id="ARBA00022737"/>
    </source>
</evidence>
<dbReference type="CDD" id="cd16321">
    <property type="entry name" value="MraZ_C"/>
    <property type="match status" value="1"/>
</dbReference>
<dbReference type="OrthoDB" id="9807753at2"/>
<dbReference type="GO" id="GO:0005737">
    <property type="term" value="C:cytoplasm"/>
    <property type="evidence" value="ECO:0007669"/>
    <property type="project" value="UniProtKB-UniRule"/>
</dbReference>
<comment type="similarity">
    <text evidence="7">Belongs to the MraZ family.</text>
</comment>
<keyword evidence="10" id="KW-1185">Reference proteome</keyword>
<dbReference type="InterPro" id="IPR035642">
    <property type="entry name" value="MraZ_N"/>
</dbReference>
<keyword evidence="5 7" id="KW-0238">DNA-binding</keyword>
<dbReference type="InterPro" id="IPR035644">
    <property type="entry name" value="MraZ_C"/>
</dbReference>
<evidence type="ECO:0000256" key="2">
    <source>
        <dbReference type="ARBA" id="ARBA00022490"/>
    </source>
</evidence>
<proteinExistence type="inferred from homology"/>
<dbReference type="InterPro" id="IPR020603">
    <property type="entry name" value="MraZ_dom"/>
</dbReference>
<keyword evidence="2 7" id="KW-0963">Cytoplasm</keyword>
<dbReference type="HAMAP" id="MF_01008">
    <property type="entry name" value="MraZ"/>
    <property type="match status" value="1"/>
</dbReference>
<accession>A0A5J6MFK6</accession>
<comment type="subcellular location">
    <subcellularLocation>
        <location evidence="7">Cytoplasm</location>
        <location evidence="7">Nucleoid</location>
    </subcellularLocation>
</comment>
<evidence type="ECO:0000256" key="6">
    <source>
        <dbReference type="ARBA" id="ARBA00023163"/>
    </source>
</evidence>
<evidence type="ECO:0000259" key="8">
    <source>
        <dbReference type="PROSITE" id="PS51740"/>
    </source>
</evidence>
<evidence type="ECO:0000256" key="4">
    <source>
        <dbReference type="ARBA" id="ARBA00023015"/>
    </source>
</evidence>
<dbReference type="InterPro" id="IPR003444">
    <property type="entry name" value="MraZ"/>
</dbReference>
<keyword evidence="6 7" id="KW-0804">Transcription</keyword>
<dbReference type="CDD" id="cd16320">
    <property type="entry name" value="MraZ_N"/>
    <property type="match status" value="1"/>
</dbReference>
<protein>
    <recommendedName>
        <fullName evidence="1 7">Transcriptional regulator MraZ</fullName>
    </recommendedName>
</protein>
<dbReference type="GO" id="GO:0003700">
    <property type="term" value="F:DNA-binding transcription factor activity"/>
    <property type="evidence" value="ECO:0007669"/>
    <property type="project" value="UniProtKB-UniRule"/>
</dbReference>
<dbReference type="InterPro" id="IPR038619">
    <property type="entry name" value="MraZ_sf"/>
</dbReference>
<dbReference type="Gene3D" id="3.40.1550.20">
    <property type="entry name" value="Transcriptional regulator MraZ domain"/>
    <property type="match status" value="1"/>
</dbReference>
<dbReference type="InterPro" id="IPR037914">
    <property type="entry name" value="SpoVT-AbrB_sf"/>
</dbReference>
<dbReference type="GO" id="GO:0000976">
    <property type="term" value="F:transcription cis-regulatory region binding"/>
    <property type="evidence" value="ECO:0007669"/>
    <property type="project" value="TreeGrafter"/>
</dbReference>
<organism evidence="9 10">
    <name type="scientific">Hypericibacter terrae</name>
    <dbReference type="NCBI Taxonomy" id="2602015"/>
    <lineage>
        <taxon>Bacteria</taxon>
        <taxon>Pseudomonadati</taxon>
        <taxon>Pseudomonadota</taxon>
        <taxon>Alphaproteobacteria</taxon>
        <taxon>Rhodospirillales</taxon>
        <taxon>Dongiaceae</taxon>
        <taxon>Hypericibacter</taxon>
    </lineage>
</organism>
<evidence type="ECO:0000313" key="9">
    <source>
        <dbReference type="EMBL" id="QEX15847.1"/>
    </source>
</evidence>
<comment type="subunit">
    <text evidence="7">Forms oligomers.</text>
</comment>
<name>A0A5J6MFK6_9PROT</name>
<dbReference type="SUPFAM" id="SSF89447">
    <property type="entry name" value="AbrB/MazE/MraZ-like"/>
    <property type="match status" value="1"/>
</dbReference>
<dbReference type="RefSeq" id="WP_151176269.1">
    <property type="nucleotide sequence ID" value="NZ_CP042906.1"/>
</dbReference>
<keyword evidence="4 7" id="KW-0805">Transcription regulation</keyword>
<evidence type="ECO:0000256" key="7">
    <source>
        <dbReference type="HAMAP-Rule" id="MF_01008"/>
    </source>
</evidence>
<dbReference type="AlphaFoldDB" id="A0A5J6MFK6"/>
<dbReference type="PANTHER" id="PTHR34701:SF1">
    <property type="entry name" value="TRANSCRIPTIONAL REGULATOR MRAZ"/>
    <property type="match status" value="1"/>
</dbReference>
<dbReference type="InterPro" id="IPR007159">
    <property type="entry name" value="SpoVT-AbrB_dom"/>
</dbReference>
<feature type="domain" description="SpoVT-AbrB" evidence="8">
    <location>
        <begin position="7"/>
        <end position="60"/>
    </location>
</feature>
<feature type="domain" description="SpoVT-AbrB" evidence="8">
    <location>
        <begin position="84"/>
        <end position="127"/>
    </location>
</feature>
<dbReference type="EMBL" id="CP042906">
    <property type="protein sequence ID" value="QEX15847.1"/>
    <property type="molecule type" value="Genomic_DNA"/>
</dbReference>
<evidence type="ECO:0000256" key="5">
    <source>
        <dbReference type="ARBA" id="ARBA00023125"/>
    </source>
</evidence>
<sequence>MALFIDTFVNKIDRKGRVSVPAPFRAALSGQAFHGIVALPSFKYKAVQCAGIDWMEGIKARLSTNSDLFSEEHDDLTMALFSSAKQLAFDGEGRVQLPEDLAKEANIGEVAAFVGRGEHFEIWEPQALERYKIEARKRALEKGRTLRSARPDGQP</sequence>